<proteinExistence type="predicted"/>
<comment type="caution">
    <text evidence="2">The sequence shown here is derived from an EMBL/GenBank/DDBJ whole genome shotgun (WGS) entry which is preliminary data.</text>
</comment>
<accession>A0A813XFM1</accession>
<evidence type="ECO:0000313" key="1">
    <source>
        <dbReference type="EMBL" id="CAF0788580.1"/>
    </source>
</evidence>
<evidence type="ECO:0000313" key="3">
    <source>
        <dbReference type="EMBL" id="CAF3571012.1"/>
    </source>
</evidence>
<dbReference type="EMBL" id="CAJOBC010001094">
    <property type="protein sequence ID" value="CAF3654939.1"/>
    <property type="molecule type" value="Genomic_DNA"/>
</dbReference>
<evidence type="ECO:0000313" key="2">
    <source>
        <dbReference type="EMBL" id="CAF0867478.1"/>
    </source>
</evidence>
<sequence>MFENMGLALDDTSSKKPNKIFKTKSELHHFDENNKNLTKQSDNYRVDIQYFYILLPYLKKFNPSCGLCIYQKYFGRRITAPNGLLLKCWLVCKGRPSCKFSCYVSVQNDRHCYIIVTNNEIKHRIKQRICRPIRAPIRSLLKDKFKAGATVKKLHNEYARKRTALEKSAFNYDVTGSTQKTFKKIKAEAINDTLLDPNEDEALAKLTENLKNEINNDGKVPGAVQVYSKTPAHVIVYTEASIRLFNDLCSSSNSVISWDATDRAQVFLQGALEVFNRENYKEFLDRAYRIVNGQAKPVDLQQTNIHACLAHIMLHQRQLVNKFLDVDLRELGMWSMALLINTNNWNEMKQNWALVCTVFMNFYTNKHDDIKYNYLLEKIRNLESDPNLLSAINNQRTRKTSKLTTALKGTNEIDQYEFNDEDTSEDYIIDDGVSQDNNYANAVIHPQELRKRGNDKKSLTISHIEKLVRLAVNDSLRIYVIEHGTLDIGEDSAEQLRIRNSDFSTALEKVQSKPSDFYKGETNDMWLLNIIIFDYTEGSHPKV</sequence>
<dbReference type="EMBL" id="CAJNOK010001018">
    <property type="protein sequence ID" value="CAF0788580.1"/>
    <property type="molecule type" value="Genomic_DNA"/>
</dbReference>
<dbReference type="AlphaFoldDB" id="A0A813XFM1"/>
<keyword evidence="5" id="KW-1185">Reference proteome</keyword>
<evidence type="ECO:0000313" key="5">
    <source>
        <dbReference type="Proteomes" id="UP000663829"/>
    </source>
</evidence>
<dbReference type="EMBL" id="CAJOBA010001018">
    <property type="protein sequence ID" value="CAF3571012.1"/>
    <property type="molecule type" value="Genomic_DNA"/>
</dbReference>
<organism evidence="2 5">
    <name type="scientific">Didymodactylos carnosus</name>
    <dbReference type="NCBI Taxonomy" id="1234261"/>
    <lineage>
        <taxon>Eukaryota</taxon>
        <taxon>Metazoa</taxon>
        <taxon>Spiralia</taxon>
        <taxon>Gnathifera</taxon>
        <taxon>Rotifera</taxon>
        <taxon>Eurotatoria</taxon>
        <taxon>Bdelloidea</taxon>
        <taxon>Philodinida</taxon>
        <taxon>Philodinidae</taxon>
        <taxon>Didymodactylos</taxon>
    </lineage>
</organism>
<dbReference type="Proteomes" id="UP000682733">
    <property type="component" value="Unassembled WGS sequence"/>
</dbReference>
<name>A0A813XFM1_9BILA</name>
<protein>
    <submittedName>
        <fullName evidence="2">Uncharacterized protein</fullName>
    </submittedName>
</protein>
<dbReference type="Proteomes" id="UP000663829">
    <property type="component" value="Unassembled WGS sequence"/>
</dbReference>
<dbReference type="OrthoDB" id="10055366at2759"/>
<gene>
    <name evidence="2" type="ORF">GPM918_LOCUS6918</name>
    <name evidence="1" type="ORF">OVA965_LOCUS4012</name>
    <name evidence="4" type="ORF">SRO942_LOCUS6918</name>
    <name evidence="3" type="ORF">TMI583_LOCUS4010</name>
</gene>
<dbReference type="Proteomes" id="UP000677228">
    <property type="component" value="Unassembled WGS sequence"/>
</dbReference>
<evidence type="ECO:0000313" key="4">
    <source>
        <dbReference type="EMBL" id="CAF3654939.1"/>
    </source>
</evidence>
<reference evidence="2" key="1">
    <citation type="submission" date="2021-02" db="EMBL/GenBank/DDBJ databases">
        <authorList>
            <person name="Nowell W R."/>
        </authorList>
    </citation>
    <scope>NUCLEOTIDE SEQUENCE</scope>
</reference>
<dbReference type="EMBL" id="CAJNOQ010001094">
    <property type="protein sequence ID" value="CAF0867478.1"/>
    <property type="molecule type" value="Genomic_DNA"/>
</dbReference>
<dbReference type="Proteomes" id="UP000681722">
    <property type="component" value="Unassembled WGS sequence"/>
</dbReference>